<feature type="active site" description="Proton donor" evidence="15">
    <location>
        <position position="3"/>
    </location>
</feature>
<evidence type="ECO:0000256" key="6">
    <source>
        <dbReference type="ARBA" id="ARBA00022771"/>
    </source>
</evidence>
<dbReference type="SUPFAM" id="SSF57716">
    <property type="entry name" value="Glucocorticoid receptor-like (DNA-binding domain)"/>
    <property type="match status" value="1"/>
</dbReference>
<evidence type="ECO:0000256" key="11">
    <source>
        <dbReference type="ARBA" id="ARBA00023239"/>
    </source>
</evidence>
<dbReference type="PROSITE" id="PS51068">
    <property type="entry name" value="FPG_CAT"/>
    <property type="match status" value="1"/>
</dbReference>
<dbReference type="Proteomes" id="UP000202259">
    <property type="component" value="Chromosome"/>
</dbReference>
<keyword evidence="6 15" id="KW-0863">Zinc-finger</keyword>
<evidence type="ECO:0000256" key="10">
    <source>
        <dbReference type="ARBA" id="ARBA00023204"/>
    </source>
</evidence>
<evidence type="ECO:0000256" key="13">
    <source>
        <dbReference type="ARBA" id="ARBA00023295"/>
    </source>
</evidence>
<evidence type="ECO:0000313" key="19">
    <source>
        <dbReference type="Proteomes" id="UP000202259"/>
    </source>
</evidence>
<keyword evidence="19" id="KW-1185">Reference proteome</keyword>
<dbReference type="AlphaFoldDB" id="A0A222G6U9"/>
<evidence type="ECO:0000259" key="17">
    <source>
        <dbReference type="PROSITE" id="PS51068"/>
    </source>
</evidence>
<keyword evidence="11 15" id="KW-0456">Lyase</keyword>
<keyword evidence="7 15" id="KW-0378">Hydrolase</keyword>
<proteinExistence type="inferred from homology"/>
<comment type="subunit">
    <text evidence="3 15">Monomer.</text>
</comment>
<evidence type="ECO:0000313" key="18">
    <source>
        <dbReference type="EMBL" id="ASP47589.1"/>
    </source>
</evidence>
<evidence type="ECO:0000256" key="4">
    <source>
        <dbReference type="ARBA" id="ARBA00022723"/>
    </source>
</evidence>
<evidence type="ECO:0000256" key="12">
    <source>
        <dbReference type="ARBA" id="ARBA00023268"/>
    </source>
</evidence>
<dbReference type="Pfam" id="PF01149">
    <property type="entry name" value="Fapy_DNA_glyco"/>
    <property type="match status" value="1"/>
</dbReference>
<keyword evidence="8 15" id="KW-0862">Zinc</keyword>
<dbReference type="FunFam" id="1.10.8.50:FF:000003">
    <property type="entry name" value="Formamidopyrimidine-DNA glycosylase"/>
    <property type="match status" value="1"/>
</dbReference>
<evidence type="ECO:0000256" key="14">
    <source>
        <dbReference type="ARBA" id="ARBA00044632"/>
    </source>
</evidence>
<feature type="active site" description="Proton donor; for delta-elimination activity" evidence="15">
    <location>
        <position position="260"/>
    </location>
</feature>
<dbReference type="PANTHER" id="PTHR22993">
    <property type="entry name" value="FORMAMIDOPYRIMIDINE-DNA GLYCOSYLASE"/>
    <property type="match status" value="1"/>
</dbReference>
<feature type="binding site" evidence="15">
    <location>
        <position position="151"/>
    </location>
    <ligand>
        <name>DNA</name>
        <dbReference type="ChEBI" id="CHEBI:16991"/>
    </ligand>
</feature>
<dbReference type="GO" id="GO:0006284">
    <property type="term" value="P:base-excision repair"/>
    <property type="evidence" value="ECO:0007669"/>
    <property type="project" value="InterPro"/>
</dbReference>
<feature type="binding site" evidence="15">
    <location>
        <position position="109"/>
    </location>
    <ligand>
        <name>DNA</name>
        <dbReference type="ChEBI" id="CHEBI:16991"/>
    </ligand>
</feature>
<feature type="domain" description="FPG-type" evidence="16">
    <location>
        <begin position="236"/>
        <end position="270"/>
    </location>
</feature>
<dbReference type="InterPro" id="IPR015886">
    <property type="entry name" value="H2TH_FPG"/>
</dbReference>
<dbReference type="NCBIfam" id="TIGR00577">
    <property type="entry name" value="fpg"/>
    <property type="match status" value="1"/>
</dbReference>
<dbReference type="HAMAP" id="MF_00103">
    <property type="entry name" value="Fapy_DNA_glycosyl"/>
    <property type="match status" value="1"/>
</dbReference>
<dbReference type="Gene3D" id="1.10.8.50">
    <property type="match status" value="1"/>
</dbReference>
<reference evidence="18 19" key="1">
    <citation type="submission" date="2017-08" db="EMBL/GenBank/DDBJ databases">
        <title>Complete genome of Colwellia sp. NB097-1, a psychrophile bacterium ioslated from Bering Sea.</title>
        <authorList>
            <person name="Chen X."/>
        </authorList>
    </citation>
    <scope>NUCLEOTIDE SEQUENCE [LARGE SCALE GENOMIC DNA]</scope>
    <source>
        <strain evidence="18 19">NB097-1</strain>
    </source>
</reference>
<evidence type="ECO:0000256" key="8">
    <source>
        <dbReference type="ARBA" id="ARBA00022833"/>
    </source>
</evidence>
<protein>
    <recommendedName>
        <fullName evidence="15">Formamidopyrimidine-DNA glycosylase</fullName>
        <shortName evidence="15">Fapy-DNA glycosylase</shortName>
        <ecNumber evidence="15">3.2.2.23</ecNumber>
    </recommendedName>
    <alternativeName>
        <fullName evidence="15">DNA-(apurinic or apyrimidinic site) lyase MutM</fullName>
        <shortName evidence="15">AP lyase MutM</shortName>
        <ecNumber evidence="15">4.2.99.18</ecNumber>
    </alternativeName>
</protein>
<dbReference type="CDD" id="cd08966">
    <property type="entry name" value="EcFpg-like_N"/>
    <property type="match status" value="1"/>
</dbReference>
<dbReference type="InterPro" id="IPR000214">
    <property type="entry name" value="Znf_DNA_glyclase/AP_lyase"/>
</dbReference>
<feature type="binding site" evidence="15">
    <location>
        <position position="90"/>
    </location>
    <ligand>
        <name>DNA</name>
        <dbReference type="ChEBI" id="CHEBI:16991"/>
    </ligand>
</feature>
<dbReference type="InterPro" id="IPR010663">
    <property type="entry name" value="Znf_FPG/IleRS"/>
</dbReference>
<comment type="cofactor">
    <cofactor evidence="15">
        <name>Zn(2+)</name>
        <dbReference type="ChEBI" id="CHEBI:29105"/>
    </cofactor>
    <text evidence="15">Binds 1 zinc ion per subunit.</text>
</comment>
<dbReference type="SMART" id="SM00898">
    <property type="entry name" value="Fapy_DNA_glyco"/>
    <property type="match status" value="1"/>
</dbReference>
<dbReference type="InterPro" id="IPR035937">
    <property type="entry name" value="FPG_N"/>
</dbReference>
<dbReference type="SMART" id="SM01232">
    <property type="entry name" value="H2TH"/>
    <property type="match status" value="1"/>
</dbReference>
<name>A0A222G6U9_9GAMM</name>
<evidence type="ECO:0000256" key="3">
    <source>
        <dbReference type="ARBA" id="ARBA00011245"/>
    </source>
</evidence>
<dbReference type="KEGG" id="cber:B5D82_07370"/>
<evidence type="ECO:0000256" key="1">
    <source>
        <dbReference type="ARBA" id="ARBA00001668"/>
    </source>
</evidence>
<dbReference type="Pfam" id="PF06831">
    <property type="entry name" value="H2TH"/>
    <property type="match status" value="1"/>
</dbReference>
<dbReference type="OrthoDB" id="9800855at2"/>
<sequence>MPELPEVEVCRLGITPHIAGQKVTHVIVRNAKLRWPIPDEVHSVVGKTLEKIERRSKYLLLRFSSGTLLLHLGMSGSVRILEEQIPAAKHDHFEMLFDNDKMLRLNDPRRFGAVLWFPEHHDLQGLLTKLGPEPLTEDFTYGHLFTKAGNRKVPVKTFLMDNHVVVGVGNIYANEALFIASIHPATLVNSISEEKFNELTDIIKQVLAAAIEQGGTTLKDFTQADGKPGYFAQKLFVYGRAGEKCDGCQTVLEEIRQSNRSSVFCPQCQVQVIPKKTAKKTVKQKAKTVLKKALVNKVVKNK</sequence>
<keyword evidence="5 15" id="KW-0227">DNA damage</keyword>
<dbReference type="GO" id="GO:0003684">
    <property type="term" value="F:damaged DNA binding"/>
    <property type="evidence" value="ECO:0007669"/>
    <property type="project" value="InterPro"/>
</dbReference>
<evidence type="ECO:0000256" key="15">
    <source>
        <dbReference type="HAMAP-Rule" id="MF_00103"/>
    </source>
</evidence>
<evidence type="ECO:0000256" key="5">
    <source>
        <dbReference type="ARBA" id="ARBA00022763"/>
    </source>
</evidence>
<dbReference type="InterPro" id="IPR010979">
    <property type="entry name" value="Ribosomal_uS13-like_H2TH"/>
</dbReference>
<feature type="active site" description="Schiff-base intermediate with DNA" evidence="15">
    <location>
        <position position="2"/>
    </location>
</feature>
<dbReference type="SUPFAM" id="SSF46946">
    <property type="entry name" value="S13-like H2TH domain"/>
    <property type="match status" value="1"/>
</dbReference>
<evidence type="ECO:0000256" key="2">
    <source>
        <dbReference type="ARBA" id="ARBA00009409"/>
    </source>
</evidence>
<accession>A0A222G6U9</accession>
<keyword evidence="13 15" id="KW-0326">Glycosidase</keyword>
<evidence type="ECO:0000256" key="7">
    <source>
        <dbReference type="ARBA" id="ARBA00022801"/>
    </source>
</evidence>
<keyword evidence="10 15" id="KW-0234">DNA repair</keyword>
<dbReference type="PROSITE" id="PS51066">
    <property type="entry name" value="ZF_FPG_2"/>
    <property type="match status" value="1"/>
</dbReference>
<gene>
    <name evidence="15" type="primary">mutM</name>
    <name evidence="15" type="synonym">fpg</name>
    <name evidence="18" type="ORF">B5D82_07370</name>
</gene>
<dbReference type="InterPro" id="IPR020629">
    <property type="entry name" value="FPG_Glyclase"/>
</dbReference>
<dbReference type="GO" id="GO:0034039">
    <property type="term" value="F:8-oxo-7,8-dihydroguanine DNA N-glycosylase activity"/>
    <property type="evidence" value="ECO:0007669"/>
    <property type="project" value="TreeGrafter"/>
</dbReference>
<keyword evidence="4 15" id="KW-0479">Metal-binding</keyword>
<keyword evidence="12 15" id="KW-0511">Multifunctional enzyme</keyword>
<comment type="catalytic activity">
    <reaction evidence="1 15">
        <text>Hydrolysis of DNA containing ring-opened 7-methylguanine residues, releasing 2,6-diamino-4-hydroxy-5-(N-methyl)formamidopyrimidine.</text>
        <dbReference type="EC" id="3.2.2.23"/>
    </reaction>
</comment>
<evidence type="ECO:0000259" key="16">
    <source>
        <dbReference type="PROSITE" id="PS51066"/>
    </source>
</evidence>
<dbReference type="GO" id="GO:0140078">
    <property type="term" value="F:class I DNA-(apurinic or apyrimidinic site) endonuclease activity"/>
    <property type="evidence" value="ECO:0007669"/>
    <property type="project" value="UniProtKB-EC"/>
</dbReference>
<dbReference type="EMBL" id="CP020465">
    <property type="protein sequence ID" value="ASP47589.1"/>
    <property type="molecule type" value="Genomic_DNA"/>
</dbReference>
<dbReference type="EC" id="3.2.2.23" evidence="15"/>
<comment type="similarity">
    <text evidence="2 15">Belongs to the FPG family.</text>
</comment>
<dbReference type="RefSeq" id="WP_081150371.1">
    <property type="nucleotide sequence ID" value="NZ_CP020465.1"/>
</dbReference>
<comment type="function">
    <text evidence="15">Involved in base excision repair of DNA damaged by oxidation or by mutagenic agents. Acts as DNA glycosylase that recognizes and removes damaged bases. Has a preference for oxidized purines, such as 7,8-dihydro-8-oxoguanine (8-oxoG). Has AP (apurinic/apyrimidinic) lyase activity and introduces nicks in the DNA strand. Cleaves the DNA backbone by beta-delta elimination to generate a single-strand break at the site of the removed base with both 3'- and 5'-phosphates.</text>
</comment>
<keyword evidence="9 15" id="KW-0238">DNA-binding</keyword>
<dbReference type="Pfam" id="PF06827">
    <property type="entry name" value="zf-FPG_IleRS"/>
    <property type="match status" value="1"/>
</dbReference>
<evidence type="ECO:0000256" key="9">
    <source>
        <dbReference type="ARBA" id="ARBA00023125"/>
    </source>
</evidence>
<comment type="catalytic activity">
    <reaction evidence="14 15">
        <text>2'-deoxyribonucleotide-(2'-deoxyribose 5'-phosphate)-2'-deoxyribonucleotide-DNA = a 3'-end 2'-deoxyribonucleotide-(2,3-dehydro-2,3-deoxyribose 5'-phosphate)-DNA + a 5'-end 5'-phospho-2'-deoxyribonucleoside-DNA + H(+)</text>
        <dbReference type="Rhea" id="RHEA:66592"/>
        <dbReference type="Rhea" id="RHEA-COMP:13180"/>
        <dbReference type="Rhea" id="RHEA-COMP:16897"/>
        <dbReference type="Rhea" id="RHEA-COMP:17067"/>
        <dbReference type="ChEBI" id="CHEBI:15378"/>
        <dbReference type="ChEBI" id="CHEBI:136412"/>
        <dbReference type="ChEBI" id="CHEBI:157695"/>
        <dbReference type="ChEBI" id="CHEBI:167181"/>
        <dbReference type="EC" id="4.2.99.18"/>
    </reaction>
</comment>
<dbReference type="GO" id="GO:0008270">
    <property type="term" value="F:zinc ion binding"/>
    <property type="evidence" value="ECO:0007669"/>
    <property type="project" value="UniProtKB-UniRule"/>
</dbReference>
<dbReference type="Gene3D" id="3.20.190.10">
    <property type="entry name" value="MutM-like, N-terminal"/>
    <property type="match status" value="1"/>
</dbReference>
<dbReference type="EC" id="4.2.99.18" evidence="15"/>
<feature type="domain" description="Formamidopyrimidine-DNA glycosylase catalytic" evidence="17">
    <location>
        <begin position="2"/>
        <end position="112"/>
    </location>
</feature>
<dbReference type="SUPFAM" id="SSF81624">
    <property type="entry name" value="N-terminal domain of MutM-like DNA repair proteins"/>
    <property type="match status" value="1"/>
</dbReference>
<dbReference type="PANTHER" id="PTHR22993:SF9">
    <property type="entry name" value="FORMAMIDOPYRIMIDINE-DNA GLYCOSYLASE"/>
    <property type="match status" value="1"/>
</dbReference>
<organism evidence="18 19">
    <name type="scientific">Cognaticolwellia beringensis</name>
    <dbReference type="NCBI Taxonomy" id="1967665"/>
    <lineage>
        <taxon>Bacteria</taxon>
        <taxon>Pseudomonadati</taxon>
        <taxon>Pseudomonadota</taxon>
        <taxon>Gammaproteobacteria</taxon>
        <taxon>Alteromonadales</taxon>
        <taxon>Colwelliaceae</taxon>
        <taxon>Cognaticolwellia</taxon>
    </lineage>
</organism>
<feature type="active site" description="Proton donor; for beta-elimination activity" evidence="15">
    <location>
        <position position="57"/>
    </location>
</feature>
<dbReference type="FunFam" id="3.20.190.10:FF:000001">
    <property type="entry name" value="Formamidopyrimidine-DNA glycosylase"/>
    <property type="match status" value="1"/>
</dbReference>
<dbReference type="InterPro" id="IPR012319">
    <property type="entry name" value="FPG_cat"/>
</dbReference>
<dbReference type="NCBIfam" id="NF002211">
    <property type="entry name" value="PRK01103.1"/>
    <property type="match status" value="1"/>
</dbReference>